<gene>
    <name evidence="2" type="ORF">SAMN05192554_101125</name>
</gene>
<feature type="compositionally biased region" description="Acidic residues" evidence="1">
    <location>
        <begin position="376"/>
        <end position="387"/>
    </location>
</feature>
<evidence type="ECO:0000313" key="3">
    <source>
        <dbReference type="Proteomes" id="UP000199370"/>
    </source>
</evidence>
<evidence type="ECO:0000313" key="2">
    <source>
        <dbReference type="EMBL" id="SDM33743.1"/>
    </source>
</evidence>
<dbReference type="RefSeq" id="WP_139172223.1">
    <property type="nucleotide sequence ID" value="NZ_FNIA01000001.1"/>
</dbReference>
<evidence type="ECO:0000256" key="1">
    <source>
        <dbReference type="SAM" id="MobiDB-lite"/>
    </source>
</evidence>
<sequence length="613" mass="64464">MTSRPGRDGEHDAMVCADVLGSFGVSVTDVRAQTGTPGASLETALASALEAAGHPAEFLRDVVVASDRGLDAPARYWSHAPAAHLADVFDAIDWEFSMRDAHGRPVSADGESPGPYTLSVTDANDITREAPFEYPDTPLGDYNLPALVDAVNVRLLYGLGCEFVQLSDGTDRWRFALVETEERARLDESYGPRVEVFDRPLLAKYQPGAYVPDDGEDVPLPEWVTSTEGSSLAERAPDRATGVADLDDPVEADPDAVLEGEDGVVAGEPEGDDGTADIIDFVGDDSPRTESVDTVDVVEDGDPVWEGGDGEETDDDGGVSTWRDDEVEGGEAEGGAADREDADDDQAGPVDATPFWDEDDWVLDPGGDDERTADAADGDGDDHDGVDDVGWSDGFVLDSGVDEPSGEPGDASVSAGERAVTATVDTATVDGQRSDEAVDTATGSSSPGESDDTGTDGFELRGGGPAVSRADDDALDDVFDELEADAATESVGDPADEGRDDDDAFDVGGLAGGGANRKAARIEDDDFGVDVESTEDDRLAAYGAAIHVGGGISVRGLLDDDEFVPEFPAAERNEVRIEFEESFDPATPSPAERRETDDGFVWVNEGALAENRQ</sequence>
<dbReference type="EMBL" id="FNIA01000001">
    <property type="protein sequence ID" value="SDM33743.1"/>
    <property type="molecule type" value="Genomic_DNA"/>
</dbReference>
<name>A0A1G9SE40_9EURY</name>
<reference evidence="2 3" key="1">
    <citation type="submission" date="2016-10" db="EMBL/GenBank/DDBJ databases">
        <authorList>
            <person name="de Groot N.N."/>
        </authorList>
    </citation>
    <scope>NUCLEOTIDE SEQUENCE [LARGE SCALE GENOMIC DNA]</scope>
    <source>
        <strain evidence="3">EB21,IBRC-M 10013,KCTC 4048</strain>
    </source>
</reference>
<dbReference type="Proteomes" id="UP000199370">
    <property type="component" value="Unassembled WGS sequence"/>
</dbReference>
<feature type="compositionally biased region" description="Low complexity" evidence="1">
    <location>
        <begin position="419"/>
        <end position="430"/>
    </location>
</feature>
<organism evidence="2 3">
    <name type="scientific">Haloarchaeobius iranensis</name>
    <dbReference type="NCBI Taxonomy" id="996166"/>
    <lineage>
        <taxon>Archaea</taxon>
        <taxon>Methanobacteriati</taxon>
        <taxon>Methanobacteriota</taxon>
        <taxon>Stenosarchaea group</taxon>
        <taxon>Halobacteria</taxon>
        <taxon>Halobacteriales</taxon>
        <taxon>Halorubellaceae</taxon>
        <taxon>Haloarchaeobius</taxon>
    </lineage>
</organism>
<proteinExistence type="predicted"/>
<dbReference type="STRING" id="996166.SAMN05192554_101125"/>
<feature type="compositionally biased region" description="Acidic residues" evidence="1">
    <location>
        <begin position="245"/>
        <end position="262"/>
    </location>
</feature>
<keyword evidence="3" id="KW-1185">Reference proteome</keyword>
<feature type="compositionally biased region" description="Acidic residues" evidence="1">
    <location>
        <begin position="494"/>
        <end position="505"/>
    </location>
</feature>
<dbReference type="OrthoDB" id="157461at2157"/>
<accession>A0A1G9SE40</accession>
<feature type="compositionally biased region" description="Acidic residues" evidence="1">
    <location>
        <begin position="473"/>
        <end position="486"/>
    </location>
</feature>
<feature type="region of interest" description="Disordered" evidence="1">
    <location>
        <begin position="226"/>
        <end position="518"/>
    </location>
</feature>
<feature type="compositionally biased region" description="Acidic residues" evidence="1">
    <location>
        <begin position="296"/>
        <end position="317"/>
    </location>
</feature>
<protein>
    <submittedName>
        <fullName evidence="2">Uncharacterized protein</fullName>
    </submittedName>
</protein>
<dbReference type="AlphaFoldDB" id="A0A1G9SE40"/>